<feature type="transmembrane region" description="Helical" evidence="6">
    <location>
        <begin position="43"/>
        <end position="61"/>
    </location>
</feature>
<dbReference type="GO" id="GO:0005886">
    <property type="term" value="C:plasma membrane"/>
    <property type="evidence" value="ECO:0007669"/>
    <property type="project" value="UniProtKB-SubCell"/>
</dbReference>
<dbReference type="Proteomes" id="UP000077748">
    <property type="component" value="Chromosome"/>
</dbReference>
<dbReference type="EMBL" id="CP015878">
    <property type="protein sequence ID" value="ANI18148.1"/>
    <property type="molecule type" value="Genomic_DNA"/>
</dbReference>
<protein>
    <submittedName>
        <fullName evidence="7">Lysine transporter LysE</fullName>
    </submittedName>
</protein>
<feature type="transmembrane region" description="Helical" evidence="6">
    <location>
        <begin position="185"/>
        <end position="206"/>
    </location>
</feature>
<dbReference type="Pfam" id="PF01810">
    <property type="entry name" value="LysE"/>
    <property type="match status" value="1"/>
</dbReference>
<keyword evidence="2" id="KW-1003">Cell membrane</keyword>
<keyword evidence="3 6" id="KW-0812">Transmembrane</keyword>
<reference evidence="7 8" key="1">
    <citation type="submission" date="2016-05" db="EMBL/GenBank/DDBJ databases">
        <title>Genome Sequence of Pseudomonas citronellolis Strain SJTE-3, an Estrogens and Persistent Organic Pollutants degradation strain.</title>
        <authorList>
            <person name="Liang R."/>
        </authorList>
    </citation>
    <scope>NUCLEOTIDE SEQUENCE [LARGE SCALE GENOMIC DNA]</scope>
    <source>
        <strain evidence="7 8">SJTE-3</strain>
    </source>
</reference>
<comment type="subcellular location">
    <subcellularLocation>
        <location evidence="1">Cell membrane</location>
        <topology evidence="1">Multi-pass membrane protein</topology>
    </subcellularLocation>
</comment>
<evidence type="ECO:0000256" key="1">
    <source>
        <dbReference type="ARBA" id="ARBA00004651"/>
    </source>
</evidence>
<name>A0A1A9KKV6_9PSED</name>
<keyword evidence="4 6" id="KW-1133">Transmembrane helix</keyword>
<dbReference type="AlphaFoldDB" id="A0A1A9KKV6"/>
<sequence length="207" mass="22490">MFAAFALVASTHFAALLSPGPDFFLLIRAALLRGRRHADGCASGIALANLASMGLVLLVLGQLPDLANHGLRVVQLLGGAYFVWLGAQAVLARRELEIPGESAGQRAGGFFHGLREGFLASSLNPKLPIFYTGLFGVLGPFHLPGWALGACVLWMGAVVLFWDLALVRLLDRRRWRGWLQRRVRALDRTCGALLLVLGGWLLWLGVR</sequence>
<feature type="transmembrane region" description="Helical" evidence="6">
    <location>
        <begin position="143"/>
        <end position="164"/>
    </location>
</feature>
<evidence type="ECO:0000313" key="7">
    <source>
        <dbReference type="EMBL" id="ANI18148.1"/>
    </source>
</evidence>
<dbReference type="RefSeq" id="WP_064584881.1">
    <property type="nucleotide sequence ID" value="NZ_CP015878.1"/>
</dbReference>
<dbReference type="GO" id="GO:0015171">
    <property type="term" value="F:amino acid transmembrane transporter activity"/>
    <property type="evidence" value="ECO:0007669"/>
    <property type="project" value="TreeGrafter"/>
</dbReference>
<evidence type="ECO:0000256" key="4">
    <source>
        <dbReference type="ARBA" id="ARBA00022989"/>
    </source>
</evidence>
<keyword evidence="5 6" id="KW-0472">Membrane</keyword>
<evidence type="ECO:0000313" key="8">
    <source>
        <dbReference type="Proteomes" id="UP000077748"/>
    </source>
</evidence>
<gene>
    <name evidence="7" type="ORF">A9C11_30915</name>
</gene>
<dbReference type="InterPro" id="IPR001123">
    <property type="entry name" value="LeuE-type"/>
</dbReference>
<proteinExistence type="predicted"/>
<accession>A0A1A9KKV6</accession>
<evidence type="ECO:0000256" key="6">
    <source>
        <dbReference type="SAM" id="Phobius"/>
    </source>
</evidence>
<evidence type="ECO:0000256" key="2">
    <source>
        <dbReference type="ARBA" id="ARBA00022475"/>
    </source>
</evidence>
<evidence type="ECO:0000256" key="5">
    <source>
        <dbReference type="ARBA" id="ARBA00023136"/>
    </source>
</evidence>
<dbReference type="PANTHER" id="PTHR30086">
    <property type="entry name" value="ARGININE EXPORTER PROTEIN ARGO"/>
    <property type="match status" value="1"/>
</dbReference>
<evidence type="ECO:0000256" key="3">
    <source>
        <dbReference type="ARBA" id="ARBA00022692"/>
    </source>
</evidence>
<organism evidence="7 8">
    <name type="scientific">Pseudomonas citronellolis</name>
    <dbReference type="NCBI Taxonomy" id="53408"/>
    <lineage>
        <taxon>Bacteria</taxon>
        <taxon>Pseudomonadati</taxon>
        <taxon>Pseudomonadota</taxon>
        <taxon>Gammaproteobacteria</taxon>
        <taxon>Pseudomonadales</taxon>
        <taxon>Pseudomonadaceae</taxon>
        <taxon>Pseudomonas</taxon>
    </lineage>
</organism>
<dbReference type="PANTHER" id="PTHR30086:SF17">
    <property type="entry name" value="LYSE FAMILY TRANSLOCATOR"/>
    <property type="match status" value="1"/>
</dbReference>